<dbReference type="AlphaFoldDB" id="A0A2G5TR09"/>
<dbReference type="Proteomes" id="UP000230233">
    <property type="component" value="Chromosome V"/>
</dbReference>
<reference evidence="2" key="1">
    <citation type="submission" date="2017-10" db="EMBL/GenBank/DDBJ databases">
        <title>Rapid genome shrinkage in a self-fertile nematode reveals novel sperm competition proteins.</title>
        <authorList>
            <person name="Yin D."/>
            <person name="Schwarz E.M."/>
            <person name="Thomas C.G."/>
            <person name="Felde R.L."/>
            <person name="Korf I.F."/>
            <person name="Cutter A.D."/>
            <person name="Schartner C.M."/>
            <person name="Ralston E.J."/>
            <person name="Meyer B.J."/>
            <person name="Haag E.S."/>
        </authorList>
    </citation>
    <scope>NUCLEOTIDE SEQUENCE [LARGE SCALE GENOMIC DNA]</scope>
    <source>
        <strain evidence="2">JU1422</strain>
    </source>
</reference>
<proteinExistence type="predicted"/>
<evidence type="ECO:0000313" key="1">
    <source>
        <dbReference type="EMBL" id="PIC29735.1"/>
    </source>
</evidence>
<protein>
    <submittedName>
        <fullName evidence="1">Uncharacterized protein</fullName>
    </submittedName>
</protein>
<keyword evidence="2" id="KW-1185">Reference proteome</keyword>
<sequence length="232" mass="26181">MSRSEMSNPANRGCDATTLNASKNIFGTRQRMSPQVMNLREQSSESRTTKDRIRKCEYGIEDSTSSAYQRSRIVIAQHHQVLHKSKEYQSACEFKSKSAWSPCCKVSSCHQMSQRRSYPAISGRILVHVLEEVQMPSCSGQSTEVIGQHQEIHSSDPGFGKGNEVVHQVSSSQAVLKDSDTLITCPQDAKNNYTAKYSYRAKHNYKDQFSTKESRSRPYLSRKVNLNAFGTE</sequence>
<gene>
    <name evidence="1" type="primary">Cnig_chr_V.g21230</name>
    <name evidence="1" type="ORF">B9Z55_021230</name>
</gene>
<comment type="caution">
    <text evidence="1">The sequence shown here is derived from an EMBL/GenBank/DDBJ whole genome shotgun (WGS) entry which is preliminary data.</text>
</comment>
<dbReference type="EMBL" id="PDUG01000005">
    <property type="protein sequence ID" value="PIC29735.1"/>
    <property type="molecule type" value="Genomic_DNA"/>
</dbReference>
<organism evidence="1 2">
    <name type="scientific">Caenorhabditis nigoni</name>
    <dbReference type="NCBI Taxonomy" id="1611254"/>
    <lineage>
        <taxon>Eukaryota</taxon>
        <taxon>Metazoa</taxon>
        <taxon>Ecdysozoa</taxon>
        <taxon>Nematoda</taxon>
        <taxon>Chromadorea</taxon>
        <taxon>Rhabditida</taxon>
        <taxon>Rhabditina</taxon>
        <taxon>Rhabditomorpha</taxon>
        <taxon>Rhabditoidea</taxon>
        <taxon>Rhabditidae</taxon>
        <taxon>Peloderinae</taxon>
        <taxon>Caenorhabditis</taxon>
    </lineage>
</organism>
<evidence type="ECO:0000313" key="2">
    <source>
        <dbReference type="Proteomes" id="UP000230233"/>
    </source>
</evidence>
<name>A0A2G5TR09_9PELO</name>
<accession>A0A2G5TR09</accession>